<organism evidence="2 3">
    <name type="scientific">Elaeophora elaphi</name>
    <dbReference type="NCBI Taxonomy" id="1147741"/>
    <lineage>
        <taxon>Eukaryota</taxon>
        <taxon>Metazoa</taxon>
        <taxon>Ecdysozoa</taxon>
        <taxon>Nematoda</taxon>
        <taxon>Chromadorea</taxon>
        <taxon>Rhabditida</taxon>
        <taxon>Spirurina</taxon>
        <taxon>Spiruromorpha</taxon>
        <taxon>Filarioidea</taxon>
        <taxon>Onchocercidae</taxon>
        <taxon>Elaeophora</taxon>
    </lineage>
</organism>
<feature type="transmembrane region" description="Helical" evidence="1">
    <location>
        <begin position="12"/>
        <end position="33"/>
    </location>
</feature>
<name>A0A0R3RN37_9BILA</name>
<accession>A0A0R3RN37</accession>
<evidence type="ECO:0000256" key="1">
    <source>
        <dbReference type="SAM" id="Phobius"/>
    </source>
</evidence>
<dbReference type="Proteomes" id="UP000050640">
    <property type="component" value="Unplaced"/>
</dbReference>
<sequence>LISPFLETALKVSCSFICFFLILLPSELILIYFKRRKKRWSTVNHTFSNVKTFTFYAALNFTFLLTLNRFAALILSKYNNFYESTKLHLLSLFALLSVSVTSFSDFYSCTRASHINPKKRKKLKRTGYESDCGSSMLIKAALTCGMIEIRTLGRLLRTFCHCLRLKCLMNIFINCYVILTHGVLPTVCFTYNKQARNIAKYLLLHLSLK</sequence>
<feature type="transmembrane region" description="Helical" evidence="1">
    <location>
        <begin position="53"/>
        <end position="75"/>
    </location>
</feature>
<dbReference type="WBParaSite" id="EEL_0000289701-mRNA-1">
    <property type="protein sequence ID" value="EEL_0000289701-mRNA-1"/>
    <property type="gene ID" value="EEL_0000289701"/>
</dbReference>
<keyword evidence="1" id="KW-0472">Membrane</keyword>
<keyword evidence="1" id="KW-1133">Transmembrane helix</keyword>
<dbReference type="AlphaFoldDB" id="A0A0R3RN37"/>
<keyword evidence="1" id="KW-0812">Transmembrane</keyword>
<evidence type="ECO:0000313" key="3">
    <source>
        <dbReference type="WBParaSite" id="EEL_0000289701-mRNA-1"/>
    </source>
</evidence>
<evidence type="ECO:0000313" key="2">
    <source>
        <dbReference type="Proteomes" id="UP000050640"/>
    </source>
</evidence>
<feature type="transmembrane region" description="Helical" evidence="1">
    <location>
        <begin position="87"/>
        <end position="110"/>
    </location>
</feature>
<keyword evidence="2" id="KW-1185">Reference proteome</keyword>
<proteinExistence type="predicted"/>
<reference evidence="3" key="1">
    <citation type="submission" date="2017-02" db="UniProtKB">
        <authorList>
            <consortium name="WormBaseParasite"/>
        </authorList>
    </citation>
    <scope>IDENTIFICATION</scope>
</reference>
<protein>
    <submittedName>
        <fullName evidence="3">G_PROTEIN_RECEP_F1_2 domain-containing protein</fullName>
    </submittedName>
</protein>